<keyword evidence="4" id="KW-1185">Reference proteome</keyword>
<dbReference type="InterPro" id="IPR001387">
    <property type="entry name" value="Cro/C1-type_HTH"/>
</dbReference>
<dbReference type="PANTHER" id="PTHR46558">
    <property type="entry name" value="TRACRIPTIONAL REGULATORY PROTEIN-RELATED-RELATED"/>
    <property type="match status" value="1"/>
</dbReference>
<feature type="domain" description="HTH cro/C1-type" evidence="2">
    <location>
        <begin position="8"/>
        <end position="62"/>
    </location>
</feature>
<dbReference type="PANTHER" id="PTHR46558:SF4">
    <property type="entry name" value="DNA-BIDING PHAGE PROTEIN"/>
    <property type="match status" value="1"/>
</dbReference>
<keyword evidence="1" id="KW-0238">DNA-binding</keyword>
<dbReference type="GO" id="GO:0003677">
    <property type="term" value="F:DNA binding"/>
    <property type="evidence" value="ECO:0007669"/>
    <property type="project" value="UniProtKB-KW"/>
</dbReference>
<dbReference type="EMBL" id="PREZ01000007">
    <property type="protein sequence ID" value="PPA69058.1"/>
    <property type="molecule type" value="Genomic_DNA"/>
</dbReference>
<dbReference type="RefSeq" id="WP_104059277.1">
    <property type="nucleotide sequence ID" value="NZ_PREZ01000007.1"/>
</dbReference>
<evidence type="ECO:0000256" key="1">
    <source>
        <dbReference type="ARBA" id="ARBA00023125"/>
    </source>
</evidence>
<evidence type="ECO:0000313" key="3">
    <source>
        <dbReference type="EMBL" id="PPA69058.1"/>
    </source>
</evidence>
<gene>
    <name evidence="3" type="ORF">C4B60_17230</name>
</gene>
<dbReference type="CDD" id="cd00093">
    <property type="entry name" value="HTH_XRE"/>
    <property type="match status" value="1"/>
</dbReference>
<dbReference type="Proteomes" id="UP000239047">
    <property type="component" value="Unassembled WGS sequence"/>
</dbReference>
<name>A0A2S5G7V3_9BACL</name>
<comment type="caution">
    <text evidence="3">The sequence shown here is derived from an EMBL/GenBank/DDBJ whole genome shotgun (WGS) entry which is preliminary data.</text>
</comment>
<dbReference type="PROSITE" id="PS50943">
    <property type="entry name" value="HTH_CROC1"/>
    <property type="match status" value="1"/>
</dbReference>
<dbReference type="InterPro" id="IPR010982">
    <property type="entry name" value="Lambda_DNA-bd_dom_sf"/>
</dbReference>
<dbReference type="SUPFAM" id="SSF47413">
    <property type="entry name" value="lambda repressor-like DNA-binding domains"/>
    <property type="match status" value="1"/>
</dbReference>
<dbReference type="Pfam" id="PF01381">
    <property type="entry name" value="HTH_3"/>
    <property type="match status" value="1"/>
</dbReference>
<evidence type="ECO:0000313" key="4">
    <source>
        <dbReference type="Proteomes" id="UP000239047"/>
    </source>
</evidence>
<dbReference type="OrthoDB" id="2168837at2"/>
<evidence type="ECO:0000259" key="2">
    <source>
        <dbReference type="PROSITE" id="PS50943"/>
    </source>
</evidence>
<dbReference type="SMART" id="SM00530">
    <property type="entry name" value="HTH_XRE"/>
    <property type="match status" value="1"/>
</dbReference>
<reference evidence="3 4" key="1">
    <citation type="submission" date="2018-02" db="EMBL/GenBank/DDBJ databases">
        <title>Jeotgalibacillus proteolyticum sp. nov. a protease producing bacterium isolated from ocean sediments of Laizhou Bay.</title>
        <authorList>
            <person name="Li Y."/>
        </authorList>
    </citation>
    <scope>NUCLEOTIDE SEQUENCE [LARGE SCALE GENOMIC DNA]</scope>
    <source>
        <strain evidence="3 4">22-7</strain>
    </source>
</reference>
<protein>
    <submittedName>
        <fullName evidence="3">Transcriptional regulator</fullName>
    </submittedName>
</protein>
<proteinExistence type="predicted"/>
<accession>A0A2S5G7V3</accession>
<sequence>MSHFGDNLRRIREERNISQKELAIQARLGLQTIEKYEASIRVPDTRTILRLSTVLDVPASELLERESKRNSMGNDTEIEKLIRELGTKKSKLVLRKAKEFSEEDLLRVMQMLDDLKSPLNTQQQEAE</sequence>
<organism evidence="3 4">
    <name type="scientific">Jeotgalibacillus proteolyticus</name>
    <dbReference type="NCBI Taxonomy" id="2082395"/>
    <lineage>
        <taxon>Bacteria</taxon>
        <taxon>Bacillati</taxon>
        <taxon>Bacillota</taxon>
        <taxon>Bacilli</taxon>
        <taxon>Bacillales</taxon>
        <taxon>Caryophanaceae</taxon>
        <taxon>Jeotgalibacillus</taxon>
    </lineage>
</organism>
<dbReference type="Gene3D" id="1.10.260.40">
    <property type="entry name" value="lambda repressor-like DNA-binding domains"/>
    <property type="match status" value="1"/>
</dbReference>
<dbReference type="AlphaFoldDB" id="A0A2S5G7V3"/>